<protein>
    <submittedName>
        <fullName evidence="3">Uncharacterized protein</fullName>
    </submittedName>
</protein>
<feature type="region of interest" description="Disordered" evidence="1">
    <location>
        <begin position="147"/>
        <end position="298"/>
    </location>
</feature>
<sequence>MHHTRDDGATERKGRRLDLSVPQVAGSALAAVAAAVLASRLGVYGSILGAGVVSVVATCGGSLFQHLFRRTGEQIRDATRQARPGGGRPPAAFPEAGPPAYREPPGPGEFGEATTHGTRVRGRRRSALAAAVVFVLAMVGITGYELASGRDLGGGRGTTVGTAVRGGGGSPADGGSPSPSGSPRDGGAEGQVHPDGGQGGSSGTDGRSGTDGSSGTGAGPTGPGAPVGDRRSGSGPETGSGGDPGADGGADAPVPGPSGSSGAGSPAESPDPASSPPGPSEPETPPGQSPGADAGTSP</sequence>
<organism evidence="3 4">
    <name type="scientific">Streptomyces spongiicola</name>
    <dbReference type="NCBI Taxonomy" id="1690221"/>
    <lineage>
        <taxon>Bacteria</taxon>
        <taxon>Bacillati</taxon>
        <taxon>Actinomycetota</taxon>
        <taxon>Actinomycetes</taxon>
        <taxon>Kitasatosporales</taxon>
        <taxon>Streptomycetaceae</taxon>
        <taxon>Streptomyces</taxon>
    </lineage>
</organism>
<keyword evidence="2" id="KW-1133">Transmembrane helix</keyword>
<evidence type="ECO:0000313" key="4">
    <source>
        <dbReference type="Proteomes" id="UP000265354"/>
    </source>
</evidence>
<feature type="compositionally biased region" description="Low complexity" evidence="1">
    <location>
        <begin position="173"/>
        <end position="185"/>
    </location>
</feature>
<feature type="compositionally biased region" description="Gly residues" evidence="1">
    <location>
        <begin position="151"/>
        <end position="172"/>
    </location>
</feature>
<proteinExistence type="predicted"/>
<feature type="compositionally biased region" description="Low complexity" evidence="1">
    <location>
        <begin position="89"/>
        <end position="100"/>
    </location>
</feature>
<feature type="compositionally biased region" description="Gly residues" evidence="1">
    <location>
        <begin position="236"/>
        <end position="248"/>
    </location>
</feature>
<dbReference type="Proteomes" id="UP000265354">
    <property type="component" value="Unassembled WGS sequence"/>
</dbReference>
<feature type="region of interest" description="Disordered" evidence="1">
    <location>
        <begin position="78"/>
        <end position="121"/>
    </location>
</feature>
<comment type="caution">
    <text evidence="3">The sequence shown here is derived from an EMBL/GenBank/DDBJ whole genome shotgun (WGS) entry which is preliminary data.</text>
</comment>
<dbReference type="EMBL" id="BGZL01000001">
    <property type="protein sequence ID" value="GBP98694.1"/>
    <property type="molecule type" value="Genomic_DNA"/>
</dbReference>
<feature type="compositionally biased region" description="Pro residues" evidence="1">
    <location>
        <begin position="273"/>
        <end position="288"/>
    </location>
</feature>
<evidence type="ECO:0000256" key="2">
    <source>
        <dbReference type="SAM" id="Phobius"/>
    </source>
</evidence>
<keyword evidence="2" id="KW-0812">Transmembrane</keyword>
<gene>
    <name evidence="3" type="ORF">SSP531S_00860</name>
</gene>
<dbReference type="AlphaFoldDB" id="A0A388SUJ4"/>
<evidence type="ECO:0000313" key="3">
    <source>
        <dbReference type="EMBL" id="GBP98694.1"/>
    </source>
</evidence>
<keyword evidence="2" id="KW-0472">Membrane</keyword>
<feature type="compositionally biased region" description="Low complexity" evidence="1">
    <location>
        <begin position="249"/>
        <end position="272"/>
    </location>
</feature>
<reference evidence="3 4" key="1">
    <citation type="submission" date="2018-07" db="EMBL/GenBank/DDBJ databases">
        <title>Whole Genome Shotgun Sequence of Streptomyces spongiicola strain 531S.</title>
        <authorList>
            <person name="Dohra H."/>
            <person name="Kodani S."/>
        </authorList>
    </citation>
    <scope>NUCLEOTIDE SEQUENCE [LARGE SCALE GENOMIC DNA]</scope>
    <source>
        <strain evidence="3 4">531S</strain>
    </source>
</reference>
<feature type="transmembrane region" description="Helical" evidence="2">
    <location>
        <begin position="47"/>
        <end position="68"/>
    </location>
</feature>
<name>A0A388SUJ4_9ACTN</name>
<evidence type="ECO:0000256" key="1">
    <source>
        <dbReference type="SAM" id="MobiDB-lite"/>
    </source>
</evidence>
<accession>A0A388SUJ4</accession>
<feature type="transmembrane region" description="Helical" evidence="2">
    <location>
        <begin position="21"/>
        <end position="41"/>
    </location>
</feature>
<feature type="transmembrane region" description="Helical" evidence="2">
    <location>
        <begin position="127"/>
        <end position="147"/>
    </location>
</feature>
<feature type="compositionally biased region" description="Gly residues" evidence="1">
    <location>
        <begin position="212"/>
        <end position="222"/>
    </location>
</feature>